<dbReference type="InterPro" id="IPR051200">
    <property type="entry name" value="Host-pathogen_enzymatic-act"/>
</dbReference>
<dbReference type="RefSeq" id="WP_121988227.1">
    <property type="nucleotide sequence ID" value="NZ_OUNR01000001.1"/>
</dbReference>
<accession>A0A330L3E7</accession>
<feature type="chain" id="PRO_5016268972" evidence="1">
    <location>
        <begin position="33"/>
        <end position="526"/>
    </location>
</feature>
<keyword evidence="1" id="KW-0732">Signal</keyword>
<dbReference type="OrthoDB" id="9770342at2"/>
<dbReference type="AlphaFoldDB" id="A0A330L3E7"/>
<dbReference type="PANTHER" id="PTHR47197:SF3">
    <property type="entry name" value="DIHYDRO-HEME D1 DEHYDROGENASE"/>
    <property type="match status" value="1"/>
</dbReference>
<dbReference type="EMBL" id="OUNR01000001">
    <property type="protein sequence ID" value="SPP63743.1"/>
    <property type="molecule type" value="Genomic_DNA"/>
</dbReference>
<evidence type="ECO:0000313" key="3">
    <source>
        <dbReference type="Proteomes" id="UP000248168"/>
    </source>
</evidence>
<dbReference type="SUPFAM" id="SSF51004">
    <property type="entry name" value="C-terminal (heme d1) domain of cytochrome cd1-nitrite reductase"/>
    <property type="match status" value="1"/>
</dbReference>
<dbReference type="PROSITE" id="PS51257">
    <property type="entry name" value="PROKAR_LIPOPROTEIN"/>
    <property type="match status" value="1"/>
</dbReference>
<organism evidence="2 3">
    <name type="scientific">Nitrospira lenta</name>
    <dbReference type="NCBI Taxonomy" id="1436998"/>
    <lineage>
        <taxon>Bacteria</taxon>
        <taxon>Pseudomonadati</taxon>
        <taxon>Nitrospirota</taxon>
        <taxon>Nitrospiria</taxon>
        <taxon>Nitrospirales</taxon>
        <taxon>Nitrospiraceae</taxon>
        <taxon>Nitrospira</taxon>
    </lineage>
</organism>
<dbReference type="Proteomes" id="UP000248168">
    <property type="component" value="Unassembled WGS sequence"/>
</dbReference>
<gene>
    <name evidence="2" type="ORF">NITLEN_10829</name>
</gene>
<dbReference type="PANTHER" id="PTHR47197">
    <property type="entry name" value="PROTEIN NIRF"/>
    <property type="match status" value="1"/>
</dbReference>
<dbReference type="Gene3D" id="2.130.10.10">
    <property type="entry name" value="YVTN repeat-like/Quinoprotein amine dehydrogenase"/>
    <property type="match status" value="1"/>
</dbReference>
<evidence type="ECO:0000313" key="2">
    <source>
        <dbReference type="EMBL" id="SPP63743.1"/>
    </source>
</evidence>
<reference evidence="3" key="1">
    <citation type="submission" date="2018-04" db="EMBL/GenBank/DDBJ databases">
        <authorList>
            <person name="Lucker S."/>
            <person name="Sakoula D."/>
        </authorList>
    </citation>
    <scope>NUCLEOTIDE SEQUENCE [LARGE SCALE GENOMIC DNA]</scope>
</reference>
<dbReference type="InterPro" id="IPR015943">
    <property type="entry name" value="WD40/YVTN_repeat-like_dom_sf"/>
</dbReference>
<dbReference type="InParanoid" id="A0A330L3E7"/>
<feature type="signal peptide" evidence="1">
    <location>
        <begin position="1"/>
        <end position="32"/>
    </location>
</feature>
<dbReference type="InterPro" id="IPR011048">
    <property type="entry name" value="Haem_d1_sf"/>
</dbReference>
<protein>
    <submittedName>
        <fullName evidence="2">Uncharacterized protein</fullName>
    </submittedName>
</protein>
<evidence type="ECO:0000256" key="1">
    <source>
        <dbReference type="SAM" id="SignalP"/>
    </source>
</evidence>
<sequence length="526" mass="54000">MRFISAQKQYSTYAKISLLGLALIGLASCSSGDSSAPVATSGGSAALQGPIVFVNNTTSKSLVSVALKGDTGNTKLGEIDATKFENVALGDMQFSEGEWVFLNLAAANKVAAIDPLTGAQPVHEANLAAGTRPVHMYRDSNDGEIVWIMNDGDNAGGTLTPGDDLINCAAQGGGSVTVIHNSHLGPGGVPPVVLGTTCLLADGHKVTAFSSGAGMPKRAFVSSETAGEIAVIDGDETSVNFRRVIARIDLCRSAKEAVPATCNDESTTAANAAFTPNGSGPHGIRWSKLTQKVYSIQEGYHEISEIDPVTFTVTPILDLTGLPYTAFGISPNGRFLVLRGQTTAPQGTKLGVLDLSVTPAVRTDFTIPALDGTAPGAFKFSPDGNRFYILAANSALATVTKKDRLFAFDASTLTATPAALTLLREIPLVSTGAHSFDVLAQGAGAATFIAVSNSTDNSISVINATDNLIKQTVQNIGALGSTLGGVMVYAPGTVAAGNQATSSLTGGSSAAPTVLAERLDDHGMPE</sequence>
<keyword evidence="3" id="KW-1185">Reference proteome</keyword>
<proteinExistence type="predicted"/>
<name>A0A330L3E7_9BACT</name>